<dbReference type="Proteomes" id="UP001652662">
    <property type="component" value="Chromosome 18"/>
</dbReference>
<feature type="domain" description="RUN" evidence="6">
    <location>
        <begin position="48"/>
        <end position="186"/>
    </location>
</feature>
<evidence type="ECO:0000259" key="6">
    <source>
        <dbReference type="PROSITE" id="PS50826"/>
    </source>
</evidence>
<dbReference type="InterPro" id="IPR025258">
    <property type="entry name" value="RH_dom"/>
</dbReference>
<dbReference type="InterPro" id="IPR048569">
    <property type="entry name" value="RUBC_PIKBD"/>
</dbReference>
<dbReference type="GeneID" id="103540409"/>
<dbReference type="InterPro" id="IPR004012">
    <property type="entry name" value="Run_dom"/>
</dbReference>
<dbReference type="InterPro" id="IPR052428">
    <property type="entry name" value="Autophagy_HostDef_Reg"/>
</dbReference>
<accession>A0ABM4LGU8</accession>
<dbReference type="SMART" id="SM00593">
    <property type="entry name" value="RUN"/>
    <property type="match status" value="1"/>
</dbReference>
<evidence type="ECO:0000256" key="5">
    <source>
        <dbReference type="SAM" id="MobiDB-lite"/>
    </source>
</evidence>
<name>A0ABM4LGU8_EQUPR</name>
<feature type="region of interest" description="Disordered" evidence="5">
    <location>
        <begin position="234"/>
        <end position="417"/>
    </location>
</feature>
<keyword evidence="7" id="KW-1185">Reference proteome</keyword>
<evidence type="ECO:0000256" key="2">
    <source>
        <dbReference type="ARBA" id="ARBA00022553"/>
    </source>
</evidence>
<dbReference type="Pfam" id="PF21054">
    <property type="entry name" value="RUBC_PIKBD"/>
    <property type="match status" value="1"/>
</dbReference>
<dbReference type="RefSeq" id="XP_070439664.1">
    <property type="nucleotide sequence ID" value="XM_070583563.1"/>
</dbReference>
<proteinExistence type="predicted"/>
<feature type="region of interest" description="Disordered" evidence="5">
    <location>
        <begin position="549"/>
        <end position="572"/>
    </location>
</feature>
<evidence type="ECO:0000256" key="1">
    <source>
        <dbReference type="ARBA" id="ARBA00004603"/>
    </source>
</evidence>
<protein>
    <submittedName>
        <fullName evidence="8">Run domain Beclin-1-interacting and cysteine-rich domain-containing protein isoform X22</fullName>
    </submittedName>
</protein>
<feature type="compositionally biased region" description="Low complexity" evidence="5">
    <location>
        <begin position="549"/>
        <end position="568"/>
    </location>
</feature>
<dbReference type="Gene3D" id="1.20.58.900">
    <property type="match status" value="1"/>
</dbReference>
<evidence type="ECO:0000256" key="4">
    <source>
        <dbReference type="ARBA" id="ARBA00023006"/>
    </source>
</evidence>
<organism evidence="7 8">
    <name type="scientific">Equus przewalskii</name>
    <name type="common">Przewalski's horse</name>
    <name type="synonym">Equus caballus przewalskii</name>
    <dbReference type="NCBI Taxonomy" id="9798"/>
    <lineage>
        <taxon>Eukaryota</taxon>
        <taxon>Metazoa</taxon>
        <taxon>Chordata</taxon>
        <taxon>Craniata</taxon>
        <taxon>Vertebrata</taxon>
        <taxon>Euteleostomi</taxon>
        <taxon>Mammalia</taxon>
        <taxon>Eutheria</taxon>
        <taxon>Laurasiatheria</taxon>
        <taxon>Perissodactyla</taxon>
        <taxon>Equidae</taxon>
        <taxon>Equus</taxon>
    </lineage>
</organism>
<keyword evidence="4" id="KW-0072">Autophagy</keyword>
<comment type="subcellular location">
    <subcellularLocation>
        <location evidence="1">Late endosome</location>
    </subcellularLocation>
</comment>
<dbReference type="PANTHER" id="PTHR45971">
    <property type="entry name" value="PHOX (PX) DOMAIN-CONTAINING PROTEIN"/>
    <property type="match status" value="1"/>
</dbReference>
<evidence type="ECO:0000313" key="8">
    <source>
        <dbReference type="RefSeq" id="XP_070439664.1"/>
    </source>
</evidence>
<sequence>MRPEGAGMELGGCEDRLPEDSRREHWQLLGNLKTTVEGLVSANSPNVWSKYGGLERLCRDMQSILYHGLIHDQQVCCRQTDYWQFVKDIRWLSPHSALHVEKFINLHENGESGTDGVSERAVAELWLQHSLQCHCLSAQLRTLLGDRQYIRKFYTDTAFLLSNAHVTAMLQCLEAVEQNNPRLLAQIDASMFARKHESPLLVTKSQSLTALPGSTYTPPTSYAQHSYFGSFSSLHQSVPNHSSERRSTSFSLSGPPQGPRESRGHTSPVEDQTTQAPLLPIPALARDSPSTPNEMSSSTLTSPIEASWVSSRNDSPSDASEGPEYLAIGNVDPRGRTASCQSHSSNAESSSSNLFSSSSSQKPDSAASSLGDQEGGGQSQLSSILRRSSFSEGQTLTVTSETKRSHTRSHSDTNIASRGALGGLRNITIIVEDPIAEDGQYLCSGEGMFRRPSEGQSLISYLSEQDFGSCADLEKENAHFSISESLIAAIELMKCNMMSQCLEEEEDEEEDSDREIQELKQKIRLRRQQIRTKNLLPVYQETEHGSFRVTSSSSQFSSRDSAQFSDSGSADEVDEFEIQDADIRRSTASNSKSFISSQSLSHCFLHSTSAEAVAMGLLKQFEGMQLPAASELEWLVPEHDAPQKLLPIPDSLPISPDDGQHADIYKLRIRVRGNLEWAPPRPQIIFNVHPAPTRKIAVAKQNYRCAGCGIRTDPDYIKRLRYCEYLGKYFCQCCHENAQMVIPSRVLRKWDFSKYYVSNFSKDLLIKIWNDPLFNVQDINSALYRKVKLLNQVRLLRIQLYHMKNMFKTCRLAKELLDAFDTVPGHLTEDLHLYSLNDLTATKKGELGPRLAELTRAGAAHVERCMLCQAKGFICEFCQNEDDIIFPFELHKCRTCEECKACYHKACFKSGRCPRCERLQARRELLAKQSLESYLSDYEEEPTEALALEATVLETT</sequence>
<feature type="compositionally biased region" description="Low complexity" evidence="5">
    <location>
        <begin position="339"/>
        <end position="369"/>
    </location>
</feature>
<evidence type="ECO:0000313" key="7">
    <source>
        <dbReference type="Proteomes" id="UP001652662"/>
    </source>
</evidence>
<keyword evidence="3" id="KW-0967">Endosome</keyword>
<evidence type="ECO:0000256" key="3">
    <source>
        <dbReference type="ARBA" id="ARBA00022753"/>
    </source>
</evidence>
<keyword evidence="2" id="KW-0597">Phosphoprotein</keyword>
<dbReference type="SMART" id="SM01175">
    <property type="entry name" value="DUF4206"/>
    <property type="match status" value="1"/>
</dbReference>
<feature type="compositionally biased region" description="Polar residues" evidence="5">
    <location>
        <begin position="288"/>
        <end position="318"/>
    </location>
</feature>
<dbReference type="Pfam" id="PF02759">
    <property type="entry name" value="RUN"/>
    <property type="match status" value="1"/>
</dbReference>
<dbReference type="Pfam" id="PF13901">
    <property type="entry name" value="RH_dom"/>
    <property type="match status" value="1"/>
</dbReference>
<dbReference type="InterPro" id="IPR037213">
    <property type="entry name" value="Run_dom_sf"/>
</dbReference>
<reference evidence="8" key="1">
    <citation type="submission" date="2025-08" db="UniProtKB">
        <authorList>
            <consortium name="RefSeq"/>
        </authorList>
    </citation>
    <scope>IDENTIFICATION</scope>
    <source>
        <tissue evidence="8">Blood</tissue>
    </source>
</reference>
<gene>
    <name evidence="8" type="primary">RUBCN</name>
</gene>
<feature type="compositionally biased region" description="Low complexity" evidence="5">
    <location>
        <begin position="379"/>
        <end position="391"/>
    </location>
</feature>
<dbReference type="PROSITE" id="PS50826">
    <property type="entry name" value="RUN"/>
    <property type="match status" value="1"/>
</dbReference>
<dbReference type="CDD" id="cd17686">
    <property type="entry name" value="RUN_RUBCN"/>
    <property type="match status" value="1"/>
</dbReference>
<dbReference type="PANTHER" id="PTHR45971:SF3">
    <property type="entry name" value="RUN DOMAIN BECLIN-1-INTERACTING AND CYSTEINE-RICH DOMAIN-CONTAINING PROTEIN"/>
    <property type="match status" value="1"/>
</dbReference>
<dbReference type="SUPFAM" id="SSF140741">
    <property type="entry name" value="RUN domain-like"/>
    <property type="match status" value="1"/>
</dbReference>